<proteinExistence type="predicted"/>
<dbReference type="Proteomes" id="UP001601288">
    <property type="component" value="Unassembled WGS sequence"/>
</dbReference>
<feature type="region of interest" description="Disordered" evidence="1">
    <location>
        <begin position="1"/>
        <end position="20"/>
    </location>
</feature>
<accession>A0ABW6LCZ0</accession>
<gene>
    <name evidence="2" type="ORF">ACFYM3_17105</name>
</gene>
<dbReference type="RefSeq" id="WP_358279195.1">
    <property type="nucleotide sequence ID" value="NZ_JBEYGJ010000004.1"/>
</dbReference>
<sequence>MDAITKPADGTPPDDAQTYQMPLPRLRLTPDVSRGPLDGAWWPRCDALELELPALVGSLDPGAGTATRVTVDTASWPDAPQTVMAPGHVIEVVRTDSAAEAHAIILDCGTVGRWELLVIPPDEPAGAATRLLTAAADPDNQLSAPNMLALAEAVLDEEATWESEGGHGLR</sequence>
<name>A0ABW6LCZ0_9ACTN</name>
<evidence type="ECO:0000313" key="2">
    <source>
        <dbReference type="EMBL" id="MFE9226322.1"/>
    </source>
</evidence>
<dbReference type="InterPro" id="IPR046036">
    <property type="entry name" value="DUF5994"/>
</dbReference>
<comment type="caution">
    <text evidence="2">The sequence shown here is derived from an EMBL/GenBank/DDBJ whole genome shotgun (WGS) entry which is preliminary data.</text>
</comment>
<dbReference type="EMBL" id="JBIAFP010000009">
    <property type="protein sequence ID" value="MFE9226322.1"/>
    <property type="molecule type" value="Genomic_DNA"/>
</dbReference>
<dbReference type="Pfam" id="PF19457">
    <property type="entry name" value="DUF5994"/>
    <property type="match status" value="1"/>
</dbReference>
<evidence type="ECO:0000256" key="1">
    <source>
        <dbReference type="SAM" id="MobiDB-lite"/>
    </source>
</evidence>
<evidence type="ECO:0000313" key="3">
    <source>
        <dbReference type="Proteomes" id="UP001601288"/>
    </source>
</evidence>
<keyword evidence="3" id="KW-1185">Reference proteome</keyword>
<protein>
    <submittedName>
        <fullName evidence="2">DUF5994 family protein</fullName>
    </submittedName>
</protein>
<organism evidence="2 3">
    <name type="scientific">Streptomyces massasporeus</name>
    <dbReference type="NCBI Taxonomy" id="67324"/>
    <lineage>
        <taxon>Bacteria</taxon>
        <taxon>Bacillati</taxon>
        <taxon>Actinomycetota</taxon>
        <taxon>Actinomycetes</taxon>
        <taxon>Kitasatosporales</taxon>
        <taxon>Streptomycetaceae</taxon>
        <taxon>Streptomyces</taxon>
    </lineage>
</organism>
<reference evidence="2 3" key="1">
    <citation type="submission" date="2024-10" db="EMBL/GenBank/DDBJ databases">
        <title>The Natural Products Discovery Center: Release of the First 8490 Sequenced Strains for Exploring Actinobacteria Biosynthetic Diversity.</title>
        <authorList>
            <person name="Kalkreuter E."/>
            <person name="Kautsar S.A."/>
            <person name="Yang D."/>
            <person name="Bader C.D."/>
            <person name="Teijaro C.N."/>
            <person name="Fluegel L."/>
            <person name="Davis C.M."/>
            <person name="Simpson J.R."/>
            <person name="Lauterbach L."/>
            <person name="Steele A.D."/>
            <person name="Gui C."/>
            <person name="Meng S."/>
            <person name="Li G."/>
            <person name="Viehrig K."/>
            <person name="Ye F."/>
            <person name="Su P."/>
            <person name="Kiefer A.F."/>
            <person name="Nichols A."/>
            <person name="Cepeda A.J."/>
            <person name="Yan W."/>
            <person name="Fan B."/>
            <person name="Jiang Y."/>
            <person name="Adhikari A."/>
            <person name="Zheng C.-J."/>
            <person name="Schuster L."/>
            <person name="Cowan T.M."/>
            <person name="Smanski M.J."/>
            <person name="Chevrette M.G."/>
            <person name="De Carvalho L.P.S."/>
            <person name="Shen B."/>
        </authorList>
    </citation>
    <scope>NUCLEOTIDE SEQUENCE [LARGE SCALE GENOMIC DNA]</scope>
    <source>
        <strain evidence="2 3">NPDC007066</strain>
    </source>
</reference>